<comment type="caution">
    <text evidence="1">The sequence shown here is derived from an EMBL/GenBank/DDBJ whole genome shotgun (WGS) entry which is preliminary data.</text>
</comment>
<gene>
    <name evidence="1" type="ORF">GO493_01405</name>
</gene>
<reference evidence="1 2" key="1">
    <citation type="submission" date="2019-12" db="EMBL/GenBank/DDBJ databases">
        <title>Chitinophaga sp. strain ysch24 (GDMCC 1.1355), whole genome shotgun sequence.</title>
        <authorList>
            <person name="Zhang X."/>
        </authorList>
    </citation>
    <scope>NUCLEOTIDE SEQUENCE [LARGE SCALE GENOMIC DNA]</scope>
    <source>
        <strain evidence="2">ysch24</strain>
    </source>
</reference>
<organism evidence="1 2">
    <name type="scientific">Chitinophaga tropicalis</name>
    <dbReference type="NCBI Taxonomy" id="2683588"/>
    <lineage>
        <taxon>Bacteria</taxon>
        <taxon>Pseudomonadati</taxon>
        <taxon>Bacteroidota</taxon>
        <taxon>Chitinophagia</taxon>
        <taxon>Chitinophagales</taxon>
        <taxon>Chitinophagaceae</taxon>
        <taxon>Chitinophaga</taxon>
    </lineage>
</organism>
<dbReference type="AlphaFoldDB" id="A0A7K1TXS4"/>
<name>A0A7K1TXS4_9BACT</name>
<proteinExistence type="predicted"/>
<accession>A0A7K1TXS4</accession>
<dbReference type="Proteomes" id="UP000461730">
    <property type="component" value="Unassembled WGS sequence"/>
</dbReference>
<protein>
    <submittedName>
        <fullName evidence="1">Uncharacterized protein</fullName>
    </submittedName>
</protein>
<sequence>MITLLPETVSQLAEDASLKLNPQISYEALETLLAQQLEIMISNNFQQFVLLLYKIDVAEQKVRDVLAADLSPEVYRKIAAMLIERQQEKIISRKTHSKPPANDGEEKW</sequence>
<dbReference type="RefSeq" id="WP_157304275.1">
    <property type="nucleotide sequence ID" value="NZ_WRXN01000001.1"/>
</dbReference>
<evidence type="ECO:0000313" key="1">
    <source>
        <dbReference type="EMBL" id="MVT06901.1"/>
    </source>
</evidence>
<evidence type="ECO:0000313" key="2">
    <source>
        <dbReference type="Proteomes" id="UP000461730"/>
    </source>
</evidence>
<dbReference type="EMBL" id="WRXN01000001">
    <property type="protein sequence ID" value="MVT06901.1"/>
    <property type="molecule type" value="Genomic_DNA"/>
</dbReference>
<keyword evidence="2" id="KW-1185">Reference proteome</keyword>